<gene>
    <name evidence="1" type="ORF">UFOVP49_164</name>
</gene>
<name>A0A6J5KSW2_9CAUD</name>
<dbReference type="EMBL" id="LR796178">
    <property type="protein sequence ID" value="CAB4124326.1"/>
    <property type="molecule type" value="Genomic_DNA"/>
</dbReference>
<organism evidence="1">
    <name type="scientific">uncultured Caudovirales phage</name>
    <dbReference type="NCBI Taxonomy" id="2100421"/>
    <lineage>
        <taxon>Viruses</taxon>
        <taxon>Duplodnaviria</taxon>
        <taxon>Heunggongvirae</taxon>
        <taxon>Uroviricota</taxon>
        <taxon>Caudoviricetes</taxon>
        <taxon>Peduoviridae</taxon>
        <taxon>Maltschvirus</taxon>
        <taxon>Maltschvirus maltsch</taxon>
    </lineage>
</organism>
<reference evidence="1" key="1">
    <citation type="submission" date="2020-04" db="EMBL/GenBank/DDBJ databases">
        <authorList>
            <person name="Chiriac C."/>
            <person name="Salcher M."/>
            <person name="Ghai R."/>
            <person name="Kavagutti S V."/>
        </authorList>
    </citation>
    <scope>NUCLEOTIDE SEQUENCE</scope>
</reference>
<accession>A0A6J5KSW2</accession>
<evidence type="ECO:0000313" key="1">
    <source>
        <dbReference type="EMBL" id="CAB4124326.1"/>
    </source>
</evidence>
<protein>
    <submittedName>
        <fullName evidence="1">Uncharacterized protein</fullName>
    </submittedName>
</protein>
<sequence>MEELATSLDELFMEMADLKVQNESLATLIQSRDKMNLLLAKHVERLAREKEVLLMHLGLKALEKVGSKPVEEMTLKEILEKLK</sequence>
<proteinExistence type="predicted"/>